<dbReference type="PANTHER" id="PTHR42756:SF1">
    <property type="entry name" value="TRANSCRIPTIONAL REPRESSOR OF EMRAB OPERON"/>
    <property type="match status" value="1"/>
</dbReference>
<proteinExistence type="predicted"/>
<evidence type="ECO:0000256" key="2">
    <source>
        <dbReference type="ARBA" id="ARBA00023125"/>
    </source>
</evidence>
<evidence type="ECO:0000313" key="6">
    <source>
        <dbReference type="Proteomes" id="UP001286174"/>
    </source>
</evidence>
<evidence type="ECO:0000313" key="5">
    <source>
        <dbReference type="EMBL" id="MDX8419922.1"/>
    </source>
</evidence>
<dbReference type="Gene3D" id="1.10.10.10">
    <property type="entry name" value="Winged helix-like DNA-binding domain superfamily/Winged helix DNA-binding domain"/>
    <property type="match status" value="1"/>
</dbReference>
<sequence>MIDSFHFRLMQLQNGHHQALQKEVRRLGLSAGQPKILECLSFCGPASPRQIGAVCMIDKATATILLDKMVKDGLVERFANPDDGRSVLIKMTEKGKKMAGKVDAAFAQIDEKVLSCLSFHERVQLMKLLEKLAAQYREADR</sequence>
<dbReference type="PROSITE" id="PS50995">
    <property type="entry name" value="HTH_MARR_2"/>
    <property type="match status" value="1"/>
</dbReference>
<dbReference type="InterPro" id="IPR036388">
    <property type="entry name" value="WH-like_DNA-bd_sf"/>
</dbReference>
<dbReference type="Pfam" id="PF01047">
    <property type="entry name" value="MarR"/>
    <property type="match status" value="1"/>
</dbReference>
<evidence type="ECO:0000256" key="3">
    <source>
        <dbReference type="ARBA" id="ARBA00023163"/>
    </source>
</evidence>
<dbReference type="InterPro" id="IPR036390">
    <property type="entry name" value="WH_DNA-bd_sf"/>
</dbReference>
<reference evidence="5 6" key="1">
    <citation type="submission" date="2022-03" db="EMBL/GenBank/DDBJ databases">
        <title>Novel taxa within the pig intestine.</title>
        <authorList>
            <person name="Wylensek D."/>
            <person name="Bishof K."/>
            <person name="Afrizal A."/>
            <person name="Clavel T."/>
        </authorList>
    </citation>
    <scope>NUCLEOTIDE SEQUENCE [LARGE SCALE GENOMIC DNA]</scope>
    <source>
        <strain evidence="5 6">CLA-KB-P133</strain>
    </source>
</reference>
<dbReference type="InterPro" id="IPR000835">
    <property type="entry name" value="HTH_MarR-typ"/>
</dbReference>
<gene>
    <name evidence="5" type="ORF">MOZ60_07415</name>
</gene>
<keyword evidence="1" id="KW-0805">Transcription regulation</keyword>
<dbReference type="EMBL" id="JALBUR010000017">
    <property type="protein sequence ID" value="MDX8419922.1"/>
    <property type="molecule type" value="Genomic_DNA"/>
</dbReference>
<evidence type="ECO:0000256" key="1">
    <source>
        <dbReference type="ARBA" id="ARBA00023015"/>
    </source>
</evidence>
<keyword evidence="3" id="KW-0804">Transcription</keyword>
<dbReference type="GO" id="GO:0003677">
    <property type="term" value="F:DNA binding"/>
    <property type="evidence" value="ECO:0007669"/>
    <property type="project" value="UniProtKB-KW"/>
</dbReference>
<evidence type="ECO:0000259" key="4">
    <source>
        <dbReference type="PROSITE" id="PS50995"/>
    </source>
</evidence>
<dbReference type="SMART" id="SM00347">
    <property type="entry name" value="HTH_MARR"/>
    <property type="match status" value="1"/>
</dbReference>
<organism evidence="5 6">
    <name type="scientific">Grylomicrobium aquisgranensis</name>
    <dbReference type="NCBI Taxonomy" id="2926318"/>
    <lineage>
        <taxon>Bacteria</taxon>
        <taxon>Bacillati</taxon>
        <taxon>Bacillota</taxon>
        <taxon>Erysipelotrichia</taxon>
        <taxon>Erysipelotrichales</taxon>
        <taxon>Erysipelotrichaceae</taxon>
        <taxon>Grylomicrobium</taxon>
    </lineage>
</organism>
<keyword evidence="6" id="KW-1185">Reference proteome</keyword>
<keyword evidence="2" id="KW-0238">DNA-binding</keyword>
<name>A0AB35U2B9_9FIRM</name>
<dbReference type="Proteomes" id="UP001286174">
    <property type="component" value="Unassembled WGS sequence"/>
</dbReference>
<comment type="caution">
    <text evidence="5">The sequence shown here is derived from an EMBL/GenBank/DDBJ whole genome shotgun (WGS) entry which is preliminary data.</text>
</comment>
<protein>
    <submittedName>
        <fullName evidence="5">MarR family transcriptional regulator</fullName>
    </submittedName>
</protein>
<dbReference type="GO" id="GO:0003700">
    <property type="term" value="F:DNA-binding transcription factor activity"/>
    <property type="evidence" value="ECO:0007669"/>
    <property type="project" value="InterPro"/>
</dbReference>
<accession>A0AB35U2B9</accession>
<dbReference type="RefSeq" id="WP_370596177.1">
    <property type="nucleotide sequence ID" value="NZ_JALBUR010000017.1"/>
</dbReference>
<dbReference type="SUPFAM" id="SSF46785">
    <property type="entry name" value="Winged helix' DNA-binding domain"/>
    <property type="match status" value="1"/>
</dbReference>
<dbReference type="AlphaFoldDB" id="A0AB35U2B9"/>
<feature type="domain" description="HTH marR-type" evidence="4">
    <location>
        <begin position="1"/>
        <end position="134"/>
    </location>
</feature>
<dbReference type="PANTHER" id="PTHR42756">
    <property type="entry name" value="TRANSCRIPTIONAL REGULATOR, MARR"/>
    <property type="match status" value="1"/>
</dbReference>
<dbReference type="PRINTS" id="PR00598">
    <property type="entry name" value="HTHMARR"/>
</dbReference>